<evidence type="ECO:0000313" key="5">
    <source>
        <dbReference type="Proteomes" id="UP000000607"/>
    </source>
</evidence>
<protein>
    <submittedName>
        <fullName evidence="4">RfaJ protein</fullName>
    </submittedName>
</protein>
<dbReference type="PANTHER" id="PTHR13778:SF47">
    <property type="entry name" value="LIPOPOLYSACCHARIDE 1,3-GALACTOSYLTRANSFERASE"/>
    <property type="match status" value="1"/>
</dbReference>
<dbReference type="RefSeq" id="WP_011199629.1">
    <property type="nucleotide sequence ID" value="NC_006300.1"/>
</dbReference>
<dbReference type="OrthoDB" id="9807549at2"/>
<dbReference type="Gene3D" id="3.90.550.10">
    <property type="entry name" value="Spore Coat Polysaccharide Biosynthesis Protein SpsA, Chain A"/>
    <property type="match status" value="1"/>
</dbReference>
<evidence type="ECO:0000313" key="4">
    <source>
        <dbReference type="EMBL" id="AAU37054.1"/>
    </source>
</evidence>
<evidence type="ECO:0000256" key="1">
    <source>
        <dbReference type="ARBA" id="ARBA00022676"/>
    </source>
</evidence>
<dbReference type="Proteomes" id="UP000000607">
    <property type="component" value="Chromosome"/>
</dbReference>
<dbReference type="PANTHER" id="PTHR13778">
    <property type="entry name" value="GLYCOSYLTRANSFERASE 8 DOMAIN-CONTAINING PROTEIN"/>
    <property type="match status" value="1"/>
</dbReference>
<sequence>MNIIFNCDENYAPYLSVVIKSILDNTTLSTQFYILDFNISEESKSCIKNLIQNINKKNSFQHSINFIKIDDNDFQCFPQTISYISSATYARLKVADYLNELNKAIYLDIDIIVISDLSRLWHIDLADNLVGACLDPYIEYENQDYKRKIGLQDSQPYINAGVLLLNLKALREFNLYQKAIDWNKDYPNIQFQDQDILNGVLKGKVLFLDSRYNFTVNHRNRIKLAHKGKLLLSSLEKATKPICILHYVGSHKPWLPTTTMVKSCLFDQIYNSIRNKPPHWNKKYQSVPLKFQLKRILREIEDKLVYKII</sequence>
<keyword evidence="1" id="KW-0328">Glycosyltransferase</keyword>
<organism evidence="4 5">
    <name type="scientific">Mannheimia succiniciproducens (strain KCTC 0769BP / MBEL55E)</name>
    <dbReference type="NCBI Taxonomy" id="221988"/>
    <lineage>
        <taxon>Bacteria</taxon>
        <taxon>Pseudomonadati</taxon>
        <taxon>Pseudomonadota</taxon>
        <taxon>Gammaproteobacteria</taxon>
        <taxon>Pasteurellales</taxon>
        <taxon>Pasteurellaceae</taxon>
        <taxon>Basfia</taxon>
    </lineage>
</organism>
<evidence type="ECO:0000256" key="2">
    <source>
        <dbReference type="ARBA" id="ARBA00022679"/>
    </source>
</evidence>
<keyword evidence="2" id="KW-0808">Transferase</keyword>
<dbReference type="SUPFAM" id="SSF53448">
    <property type="entry name" value="Nucleotide-diphospho-sugar transferases"/>
    <property type="match status" value="1"/>
</dbReference>
<dbReference type="Pfam" id="PF01501">
    <property type="entry name" value="Glyco_transf_8"/>
    <property type="match status" value="1"/>
</dbReference>
<dbReference type="GO" id="GO:0046872">
    <property type="term" value="F:metal ion binding"/>
    <property type="evidence" value="ECO:0007669"/>
    <property type="project" value="UniProtKB-KW"/>
</dbReference>
<gene>
    <name evidence="4" type="primary">rfaJ</name>
    <name evidence="4" type="ordered locus">MS0447</name>
</gene>
<dbReference type="eggNOG" id="COG1442">
    <property type="taxonomic scope" value="Bacteria"/>
</dbReference>
<keyword evidence="3" id="KW-0479">Metal-binding</keyword>
<dbReference type="InterPro" id="IPR050748">
    <property type="entry name" value="Glycosyltrans_8_dom-fam"/>
</dbReference>
<accession>Q65VF6</accession>
<name>Q65VF6_MANSM</name>
<keyword evidence="5" id="KW-1185">Reference proteome</keyword>
<dbReference type="EMBL" id="AE016827">
    <property type="protein sequence ID" value="AAU37054.1"/>
    <property type="molecule type" value="Genomic_DNA"/>
</dbReference>
<dbReference type="STRING" id="221988.MS0447"/>
<dbReference type="HOGENOM" id="CLU_050833_0_4_6"/>
<dbReference type="CDD" id="cd04194">
    <property type="entry name" value="GT8_A4GalT_like"/>
    <property type="match status" value="1"/>
</dbReference>
<dbReference type="KEGG" id="msu:MS0447"/>
<proteinExistence type="predicted"/>
<evidence type="ECO:0000256" key="3">
    <source>
        <dbReference type="ARBA" id="ARBA00022723"/>
    </source>
</evidence>
<reference evidence="4 5" key="1">
    <citation type="journal article" date="2004" name="Nat. Biotechnol.">
        <title>The genome sequence of the capnophilic rumen bacterium Mannheimia succiniciproducens.</title>
        <authorList>
            <person name="Hong S.H."/>
            <person name="Kim J.S."/>
            <person name="Lee S.Y."/>
            <person name="In Y.H."/>
            <person name="Choi S.S."/>
            <person name="Rih J.-K."/>
            <person name="Kim C.H."/>
            <person name="Jeong H."/>
            <person name="Hur C.G."/>
            <person name="Kim J.J."/>
        </authorList>
    </citation>
    <scope>NUCLEOTIDE SEQUENCE [LARGE SCALE GENOMIC DNA]</scope>
    <source>
        <strain evidence="5">KCTC 0769BP / MBEL55E</strain>
    </source>
</reference>
<dbReference type="InterPro" id="IPR029044">
    <property type="entry name" value="Nucleotide-diphossugar_trans"/>
</dbReference>
<dbReference type="AlphaFoldDB" id="Q65VF6"/>
<dbReference type="InterPro" id="IPR002495">
    <property type="entry name" value="Glyco_trans_8"/>
</dbReference>
<dbReference type="GO" id="GO:0016757">
    <property type="term" value="F:glycosyltransferase activity"/>
    <property type="evidence" value="ECO:0007669"/>
    <property type="project" value="UniProtKB-KW"/>
</dbReference>
<dbReference type="CAZy" id="GT8">
    <property type="family name" value="Glycosyltransferase Family 8"/>
</dbReference>